<feature type="region of interest" description="Disordered" evidence="1">
    <location>
        <begin position="1"/>
        <end position="73"/>
    </location>
</feature>
<evidence type="ECO:0000256" key="1">
    <source>
        <dbReference type="SAM" id="MobiDB-lite"/>
    </source>
</evidence>
<sequence>MASLLDNLSKLPESPDQKDQQPLSSQQTSFSQQIAKIRHYSDTSSNDYETESNEGSLPRQFAIGEGSSTPKKSQILMKQEIPTKQFSSKIMVFTFDDIPFEKWNDRLDEFHAWMNSEAITSPLQMIIHWYAHTPKGTATRRILLSKVLFVEKERSCKTL</sequence>
<proteinExistence type="predicted"/>
<organism evidence="2">
    <name type="scientific">Brassica oleracea</name>
    <name type="common">Wild cabbage</name>
    <dbReference type="NCBI Taxonomy" id="3712"/>
    <lineage>
        <taxon>Eukaryota</taxon>
        <taxon>Viridiplantae</taxon>
        <taxon>Streptophyta</taxon>
        <taxon>Embryophyta</taxon>
        <taxon>Tracheophyta</taxon>
        <taxon>Spermatophyta</taxon>
        <taxon>Magnoliopsida</taxon>
        <taxon>eudicotyledons</taxon>
        <taxon>Gunneridae</taxon>
        <taxon>Pentapetalae</taxon>
        <taxon>rosids</taxon>
        <taxon>malvids</taxon>
        <taxon>Brassicales</taxon>
        <taxon>Brassicaceae</taxon>
        <taxon>Brassiceae</taxon>
        <taxon>Brassica</taxon>
    </lineage>
</organism>
<accession>A0A3P6G4E4</accession>
<gene>
    <name evidence="2" type="ORF">BOLC1T03801H</name>
</gene>
<evidence type="ECO:0000313" key="2">
    <source>
        <dbReference type="EMBL" id="VDD51412.1"/>
    </source>
</evidence>
<protein>
    <submittedName>
        <fullName evidence="2">Uncharacterized protein</fullName>
    </submittedName>
</protein>
<name>A0A3P6G4E4_BRAOL</name>
<reference evidence="2" key="1">
    <citation type="submission" date="2018-11" db="EMBL/GenBank/DDBJ databases">
        <authorList>
            <consortium name="Genoscope - CEA"/>
            <person name="William W."/>
        </authorList>
    </citation>
    <scope>NUCLEOTIDE SEQUENCE</scope>
</reference>
<dbReference type="EMBL" id="LR031878">
    <property type="protein sequence ID" value="VDD51412.1"/>
    <property type="molecule type" value="Genomic_DNA"/>
</dbReference>
<feature type="compositionally biased region" description="Polar residues" evidence="1">
    <location>
        <begin position="20"/>
        <end position="34"/>
    </location>
</feature>
<dbReference type="AlphaFoldDB" id="A0A3P6G4E4"/>